<evidence type="ECO:0000256" key="3">
    <source>
        <dbReference type="PIRSR" id="PIRSR000390-2"/>
    </source>
</evidence>
<dbReference type="InterPro" id="IPR000653">
    <property type="entry name" value="DegT/StrS_aminotransferase"/>
</dbReference>
<dbReference type="SUPFAM" id="SSF53383">
    <property type="entry name" value="PLP-dependent transferases"/>
    <property type="match status" value="1"/>
</dbReference>
<evidence type="ECO:0000313" key="6">
    <source>
        <dbReference type="Proteomes" id="UP000298596"/>
    </source>
</evidence>
<dbReference type="GO" id="GO:0008483">
    <property type="term" value="F:transaminase activity"/>
    <property type="evidence" value="ECO:0007669"/>
    <property type="project" value="UniProtKB-KW"/>
</dbReference>
<evidence type="ECO:0000313" key="5">
    <source>
        <dbReference type="EMBL" id="QCO07168.1"/>
    </source>
</evidence>
<keyword evidence="5" id="KW-0032">Aminotransferase</keyword>
<dbReference type="InterPro" id="IPR015421">
    <property type="entry name" value="PyrdxlP-dep_Trfase_major"/>
</dbReference>
<feature type="modified residue" description="N6-(pyridoxal phosphate)lysine" evidence="3">
    <location>
        <position position="189"/>
    </location>
</feature>
<dbReference type="CDD" id="cd00616">
    <property type="entry name" value="AHBA_syn"/>
    <property type="match status" value="1"/>
</dbReference>
<dbReference type="PIRSF" id="PIRSF000390">
    <property type="entry name" value="PLP_StrS"/>
    <property type="match status" value="1"/>
</dbReference>
<dbReference type="Gene3D" id="3.90.1150.10">
    <property type="entry name" value="Aspartate Aminotransferase, domain 1"/>
    <property type="match status" value="1"/>
</dbReference>
<geneLocation type="plasmid" evidence="5">
    <name>p5</name>
</geneLocation>
<dbReference type="EMBL" id="CP032335">
    <property type="protein sequence ID" value="QCO07168.1"/>
    <property type="molecule type" value="Genomic_DNA"/>
</dbReference>
<keyword evidence="5" id="KW-0614">Plasmid</keyword>
<organism evidence="5 6">
    <name type="scientific">Azospirillum brasilense</name>
    <dbReference type="NCBI Taxonomy" id="192"/>
    <lineage>
        <taxon>Bacteria</taxon>
        <taxon>Pseudomonadati</taxon>
        <taxon>Pseudomonadota</taxon>
        <taxon>Alphaproteobacteria</taxon>
        <taxon>Rhodospirillales</taxon>
        <taxon>Azospirillaceae</taxon>
        <taxon>Azospirillum</taxon>
    </lineage>
</organism>
<feature type="active site" description="Proton acceptor" evidence="2">
    <location>
        <position position="189"/>
    </location>
</feature>
<dbReference type="GO" id="GO:0000271">
    <property type="term" value="P:polysaccharide biosynthetic process"/>
    <property type="evidence" value="ECO:0007669"/>
    <property type="project" value="TreeGrafter"/>
</dbReference>
<dbReference type="PANTHER" id="PTHR30244:SF34">
    <property type="entry name" value="DTDP-4-AMINO-4,6-DIDEOXYGALACTOSE TRANSAMINASE"/>
    <property type="match status" value="1"/>
</dbReference>
<name>A0A4D8QAB2_AZOBR</name>
<sequence length="380" mass="41701">MTSPRQWRVPFSDVRLDEGDRAAVMAVLESNWLTMGPRIQEFEEAFATALGGAVSAVAVSNATAALHLSLAALGVGPGDEVICPALTFVATANAARYVGATPVLADICSEDEWNIDPADVERRITPRTKAIIVVHYGGYPVRMDEILNIARRHGLVVVEDASHGPLSEWRGRKLGTIGDAGCFSFFGNKNMTTGEGGMVVTARADVAERLRLMRSHGMTSNSYARFRGHAFGYDVVATGYNFRMDEMRAALGISQLRKLTSVNLRRSLLVDRYRHAMKEALPTVGVPFGDWEGPYAFHIFPVLLPAGYGDRADLMRRLADAGIQTSVHYTPIHWFADFTFLKAELPITDGLADRILTLPLYPSMAEQDIALVVDTLRDFL</sequence>
<dbReference type="Pfam" id="PF01041">
    <property type="entry name" value="DegT_DnrJ_EryC1"/>
    <property type="match status" value="1"/>
</dbReference>
<evidence type="ECO:0000256" key="4">
    <source>
        <dbReference type="RuleBase" id="RU004508"/>
    </source>
</evidence>
<accession>A0A4D8QAB2</accession>
<keyword evidence="5" id="KW-0808">Transferase</keyword>
<dbReference type="InterPro" id="IPR015422">
    <property type="entry name" value="PyrdxlP-dep_Trfase_small"/>
</dbReference>
<protein>
    <submittedName>
        <fullName evidence="5">DegT/DnrJ/EryC1/StrS family aminotransferase</fullName>
    </submittedName>
</protein>
<keyword evidence="3 4" id="KW-0663">Pyridoxal phosphate</keyword>
<dbReference type="Gene3D" id="3.40.640.10">
    <property type="entry name" value="Type I PLP-dependent aspartate aminotransferase-like (Major domain)"/>
    <property type="match status" value="1"/>
</dbReference>
<dbReference type="PANTHER" id="PTHR30244">
    <property type="entry name" value="TRANSAMINASE"/>
    <property type="match status" value="1"/>
</dbReference>
<dbReference type="AlphaFoldDB" id="A0A4D8QAB2"/>
<dbReference type="InterPro" id="IPR015424">
    <property type="entry name" value="PyrdxlP-dep_Trfase"/>
</dbReference>
<dbReference type="Proteomes" id="UP000298596">
    <property type="component" value="Plasmid p5"/>
</dbReference>
<dbReference type="GO" id="GO:0030170">
    <property type="term" value="F:pyridoxal phosphate binding"/>
    <property type="evidence" value="ECO:0007669"/>
    <property type="project" value="TreeGrafter"/>
</dbReference>
<reference evidence="5 6" key="1">
    <citation type="submission" date="2018-09" db="EMBL/GenBank/DDBJ databases">
        <title>Whole genome based analysis of evolution and adaptive divergence in Indian and Brazilian strains of Azospirillum brasilense.</title>
        <authorList>
            <person name="Singh C."/>
            <person name="Tripathi A.K."/>
        </authorList>
    </citation>
    <scope>NUCLEOTIDE SEQUENCE [LARGE SCALE GENOMIC DNA]</scope>
    <source>
        <strain evidence="5 6">MTCC4036</strain>
        <plasmid evidence="5 6">p5</plasmid>
    </source>
</reference>
<evidence type="ECO:0000256" key="2">
    <source>
        <dbReference type="PIRSR" id="PIRSR000390-1"/>
    </source>
</evidence>
<evidence type="ECO:0000256" key="1">
    <source>
        <dbReference type="ARBA" id="ARBA00037999"/>
    </source>
</evidence>
<proteinExistence type="inferred from homology"/>
<comment type="similarity">
    <text evidence="1 4">Belongs to the DegT/DnrJ/EryC1 family.</text>
</comment>
<gene>
    <name evidence="5" type="ORF">D3867_35290</name>
</gene>